<organism evidence="1 2">
    <name type="scientific">Falsiroseomonas selenitidurans</name>
    <dbReference type="NCBI Taxonomy" id="2716335"/>
    <lineage>
        <taxon>Bacteria</taxon>
        <taxon>Pseudomonadati</taxon>
        <taxon>Pseudomonadota</taxon>
        <taxon>Alphaproteobacteria</taxon>
        <taxon>Acetobacterales</taxon>
        <taxon>Roseomonadaceae</taxon>
        <taxon>Falsiroseomonas</taxon>
    </lineage>
</organism>
<evidence type="ECO:0000313" key="1">
    <source>
        <dbReference type="EMBL" id="NKC33398.1"/>
    </source>
</evidence>
<reference evidence="1 2" key="1">
    <citation type="submission" date="2020-03" db="EMBL/GenBank/DDBJ databases">
        <title>Roseomonas selenitidurans sp. nov. isolated from urban soil.</title>
        <authorList>
            <person name="Liu H."/>
        </authorList>
    </citation>
    <scope>NUCLEOTIDE SEQUENCE [LARGE SCALE GENOMIC DNA]</scope>
    <source>
        <strain evidence="1 2">BU-1</strain>
    </source>
</reference>
<dbReference type="EMBL" id="JAAVNE010000044">
    <property type="protein sequence ID" value="NKC33398.1"/>
    <property type="molecule type" value="Genomic_DNA"/>
</dbReference>
<sequence>MSRFGSRAARLALFAGLGALAVPPVGLVQAQGLAWQPPTFGFAGPTGQSGAPWGWWPVGQPLAASALWVEPVSLSWSFAGSAGGQALRYSLPVPVAPQLGGVWSWIPPVMPAAAPDWTIPTVLNGGTFHAW</sequence>
<keyword evidence="2" id="KW-1185">Reference proteome</keyword>
<dbReference type="RefSeq" id="WP_168034125.1">
    <property type="nucleotide sequence ID" value="NZ_JAAVNE010000044.1"/>
</dbReference>
<dbReference type="Proteomes" id="UP000787635">
    <property type="component" value="Unassembled WGS sequence"/>
</dbReference>
<gene>
    <name evidence="1" type="ORF">HEQ75_21230</name>
</gene>
<protein>
    <submittedName>
        <fullName evidence="1">Uncharacterized protein</fullName>
    </submittedName>
</protein>
<proteinExistence type="predicted"/>
<comment type="caution">
    <text evidence="1">The sequence shown here is derived from an EMBL/GenBank/DDBJ whole genome shotgun (WGS) entry which is preliminary data.</text>
</comment>
<name>A0ABX1ECA8_9PROT</name>
<accession>A0ABX1ECA8</accession>
<evidence type="ECO:0000313" key="2">
    <source>
        <dbReference type="Proteomes" id="UP000787635"/>
    </source>
</evidence>